<dbReference type="AlphaFoldDB" id="A0A381NVG6"/>
<dbReference type="Pfam" id="PF01168">
    <property type="entry name" value="Ala_racemase_N"/>
    <property type="match status" value="1"/>
</dbReference>
<proteinExistence type="inferred from homology"/>
<dbReference type="Gene3D" id="3.20.20.10">
    <property type="entry name" value="Alanine racemase"/>
    <property type="match status" value="1"/>
</dbReference>
<accession>A0A381NVG6</accession>
<dbReference type="FunFam" id="3.20.20.10:FF:000018">
    <property type="entry name" value="Pyridoxal phosphate homeostasis protein"/>
    <property type="match status" value="1"/>
</dbReference>
<keyword evidence="1" id="KW-0663">Pyridoxal phosphate</keyword>
<dbReference type="InterPro" id="IPR001608">
    <property type="entry name" value="Ala_racemase_N"/>
</dbReference>
<gene>
    <name evidence="3" type="ORF">METZ01_LOCUS11394</name>
</gene>
<evidence type="ECO:0000313" key="3">
    <source>
        <dbReference type="EMBL" id="SUZ58540.1"/>
    </source>
</evidence>
<evidence type="ECO:0000259" key="2">
    <source>
        <dbReference type="Pfam" id="PF01168"/>
    </source>
</evidence>
<reference evidence="3" key="1">
    <citation type="submission" date="2018-05" db="EMBL/GenBank/DDBJ databases">
        <authorList>
            <person name="Lanie J.A."/>
            <person name="Ng W.-L."/>
            <person name="Kazmierczak K.M."/>
            <person name="Andrzejewski T.M."/>
            <person name="Davidsen T.M."/>
            <person name="Wayne K.J."/>
            <person name="Tettelin H."/>
            <person name="Glass J.I."/>
            <person name="Rusch D."/>
            <person name="Podicherti R."/>
            <person name="Tsui H.-C.T."/>
            <person name="Winkler M.E."/>
        </authorList>
    </citation>
    <scope>NUCLEOTIDE SEQUENCE</scope>
</reference>
<dbReference type="NCBIfam" id="TIGR00044">
    <property type="entry name" value="YggS family pyridoxal phosphate-dependent enzyme"/>
    <property type="match status" value="1"/>
</dbReference>
<feature type="domain" description="Alanine racemase N-terminal" evidence="2">
    <location>
        <begin position="30"/>
        <end position="231"/>
    </location>
</feature>
<dbReference type="PANTHER" id="PTHR10146:SF14">
    <property type="entry name" value="PYRIDOXAL PHOSPHATE HOMEOSTASIS PROTEIN"/>
    <property type="match status" value="1"/>
</dbReference>
<dbReference type="SUPFAM" id="SSF51419">
    <property type="entry name" value="PLP-binding barrel"/>
    <property type="match status" value="1"/>
</dbReference>
<dbReference type="InterPro" id="IPR011078">
    <property type="entry name" value="PyrdxlP_homeostasis"/>
</dbReference>
<name>A0A381NVG6_9ZZZZ</name>
<evidence type="ECO:0000256" key="1">
    <source>
        <dbReference type="ARBA" id="ARBA00022898"/>
    </source>
</evidence>
<dbReference type="HAMAP" id="MF_02087">
    <property type="entry name" value="PLP_homeostasis"/>
    <property type="match status" value="1"/>
</dbReference>
<sequence>MNLSSKIAANLTTVNGRIAEAAASCGRTQSEVRVIAVSKTFGLRHVEAAVTAGLHDLGENKVQEAEQKKTTATGRPIRWHFIGHLQSNKARKAVAIFDWIHSVDSVALLRRLDNAAAESGRTPQLLVQVDLAGEDTKHGAPEEEVARIVDEAANCRFVVVRGLMAMPPWSENAEAARPYFRRLREMRDQLKAAEPGRQLLDQLSMGMSHDLEVAVEEGATMVRIGTALFGPRERPEPL</sequence>
<dbReference type="PIRSF" id="PIRSF004848">
    <property type="entry name" value="YBL036c_PLPDEIII"/>
    <property type="match status" value="1"/>
</dbReference>
<protein>
    <recommendedName>
        <fullName evidence="2">Alanine racemase N-terminal domain-containing protein</fullName>
    </recommendedName>
</protein>
<dbReference type="GO" id="GO:0030170">
    <property type="term" value="F:pyridoxal phosphate binding"/>
    <property type="evidence" value="ECO:0007669"/>
    <property type="project" value="InterPro"/>
</dbReference>
<organism evidence="3">
    <name type="scientific">marine metagenome</name>
    <dbReference type="NCBI Taxonomy" id="408172"/>
    <lineage>
        <taxon>unclassified sequences</taxon>
        <taxon>metagenomes</taxon>
        <taxon>ecological metagenomes</taxon>
    </lineage>
</organism>
<dbReference type="InterPro" id="IPR029066">
    <property type="entry name" value="PLP-binding_barrel"/>
</dbReference>
<dbReference type="EMBL" id="UINC01000626">
    <property type="protein sequence ID" value="SUZ58540.1"/>
    <property type="molecule type" value="Genomic_DNA"/>
</dbReference>
<dbReference type="CDD" id="cd00635">
    <property type="entry name" value="PLPDE_III_YBL036c_like"/>
    <property type="match status" value="1"/>
</dbReference>
<dbReference type="PANTHER" id="PTHR10146">
    <property type="entry name" value="PROLINE SYNTHETASE CO-TRANSCRIBED BACTERIAL HOMOLOG PROTEIN"/>
    <property type="match status" value="1"/>
</dbReference>